<dbReference type="EMBL" id="OC921836">
    <property type="protein sequence ID" value="CAD7653721.1"/>
    <property type="molecule type" value="Genomic_DNA"/>
</dbReference>
<evidence type="ECO:0000256" key="4">
    <source>
        <dbReference type="ARBA" id="ARBA00022801"/>
    </source>
</evidence>
<feature type="chain" id="PRO_5035593175" description="Lysozyme" evidence="7">
    <location>
        <begin position="18"/>
        <end position="165"/>
    </location>
</feature>
<dbReference type="InterPro" id="IPR023346">
    <property type="entry name" value="Lysozyme-like_dom_sf"/>
</dbReference>
<dbReference type="InterPro" id="IPR023347">
    <property type="entry name" value="Lysozyme_dom_sf"/>
</dbReference>
<proteinExistence type="inferred from homology"/>
<dbReference type="SUPFAM" id="SSF53955">
    <property type="entry name" value="Lysozyme-like"/>
    <property type="match status" value="1"/>
</dbReference>
<evidence type="ECO:0000256" key="7">
    <source>
        <dbReference type="SAM" id="SignalP"/>
    </source>
</evidence>
<comment type="catalytic activity">
    <reaction evidence="1">
        <text>Hydrolysis of (1-&gt;4)-beta-linkages between N-acetylmuramic acid and N-acetyl-D-glucosamine residues in a peptidoglycan and between N-acetyl-D-glucosamine residues in chitodextrins.</text>
        <dbReference type="EC" id="3.2.1.17"/>
    </reaction>
</comment>
<dbReference type="GO" id="GO:0016998">
    <property type="term" value="P:cell wall macromolecule catabolic process"/>
    <property type="evidence" value="ECO:0007669"/>
    <property type="project" value="InterPro"/>
</dbReference>
<dbReference type="Gene3D" id="1.10.530.40">
    <property type="match status" value="1"/>
</dbReference>
<accession>A0A7R9QQ51</accession>
<keyword evidence="3" id="KW-0081">Bacteriolytic enzyme</keyword>
<keyword evidence="6" id="KW-0326">Glycosidase</keyword>
<dbReference type="EMBL" id="CAJPVJ010007011">
    <property type="protein sequence ID" value="CAG2170908.1"/>
    <property type="molecule type" value="Genomic_DNA"/>
</dbReference>
<evidence type="ECO:0000256" key="5">
    <source>
        <dbReference type="ARBA" id="ARBA00023200"/>
    </source>
</evidence>
<keyword evidence="2" id="KW-0929">Antimicrobial</keyword>
<dbReference type="GO" id="GO:0042742">
    <property type="term" value="P:defense response to bacterium"/>
    <property type="evidence" value="ECO:0007669"/>
    <property type="project" value="UniProtKB-KW"/>
</dbReference>
<sequence length="165" mass="17819">MHKIISVLLLAVALVNARDINQAGLDLIEGFEHFEPNFYIDAVGIRTIGYGHNCEALGCSGIEAPISKATAEDILKKDLVKFENCVQNAVPFVNDNQFAALVSLTFNIGCGNFGESTLLKDLKAKNYSAAANEFASWCKGTVGGKKIVLNGLVKRRAAEKALFLK</sequence>
<dbReference type="GO" id="GO:0031640">
    <property type="term" value="P:killing of cells of another organism"/>
    <property type="evidence" value="ECO:0007669"/>
    <property type="project" value="UniProtKB-KW"/>
</dbReference>
<organism evidence="8">
    <name type="scientific">Oppiella nova</name>
    <dbReference type="NCBI Taxonomy" id="334625"/>
    <lineage>
        <taxon>Eukaryota</taxon>
        <taxon>Metazoa</taxon>
        <taxon>Ecdysozoa</taxon>
        <taxon>Arthropoda</taxon>
        <taxon>Chelicerata</taxon>
        <taxon>Arachnida</taxon>
        <taxon>Acari</taxon>
        <taxon>Acariformes</taxon>
        <taxon>Sarcoptiformes</taxon>
        <taxon>Oribatida</taxon>
        <taxon>Brachypylina</taxon>
        <taxon>Oppioidea</taxon>
        <taxon>Oppiidae</taxon>
        <taxon>Oppiella</taxon>
    </lineage>
</organism>
<dbReference type="Proteomes" id="UP000728032">
    <property type="component" value="Unassembled WGS sequence"/>
</dbReference>
<reference evidence="8" key="1">
    <citation type="submission" date="2020-11" db="EMBL/GenBank/DDBJ databases">
        <authorList>
            <person name="Tran Van P."/>
        </authorList>
    </citation>
    <scope>NUCLEOTIDE SEQUENCE</scope>
</reference>
<evidence type="ECO:0000256" key="2">
    <source>
        <dbReference type="ARBA" id="ARBA00022529"/>
    </source>
</evidence>
<dbReference type="InterPro" id="IPR051018">
    <property type="entry name" value="Bacteriophage_GH24"/>
</dbReference>
<name>A0A7R9QQ51_9ACAR</name>
<keyword evidence="5" id="KW-1035">Host cytoplasm</keyword>
<evidence type="ECO:0000313" key="8">
    <source>
        <dbReference type="EMBL" id="CAD7653721.1"/>
    </source>
</evidence>
<dbReference type="InterPro" id="IPR034690">
    <property type="entry name" value="Endolysin_T4_type"/>
</dbReference>
<dbReference type="GO" id="GO:0009253">
    <property type="term" value="P:peptidoglycan catabolic process"/>
    <property type="evidence" value="ECO:0007669"/>
    <property type="project" value="InterPro"/>
</dbReference>
<keyword evidence="9" id="KW-1185">Reference proteome</keyword>
<evidence type="ECO:0000256" key="3">
    <source>
        <dbReference type="ARBA" id="ARBA00022638"/>
    </source>
</evidence>
<keyword evidence="4" id="KW-0378">Hydrolase</keyword>
<dbReference type="PANTHER" id="PTHR38107:SF3">
    <property type="entry name" value="LYSOZYME RRRD-RELATED"/>
    <property type="match status" value="1"/>
</dbReference>
<dbReference type="HAMAP" id="MF_04110">
    <property type="entry name" value="ENDOLYSIN_T4"/>
    <property type="match status" value="1"/>
</dbReference>
<evidence type="ECO:0008006" key="10">
    <source>
        <dbReference type="Google" id="ProtNLM"/>
    </source>
</evidence>
<dbReference type="AlphaFoldDB" id="A0A7R9QQ51"/>
<evidence type="ECO:0000313" key="9">
    <source>
        <dbReference type="Proteomes" id="UP000728032"/>
    </source>
</evidence>
<dbReference type="GO" id="GO:0003796">
    <property type="term" value="F:lysozyme activity"/>
    <property type="evidence" value="ECO:0007669"/>
    <property type="project" value="UniProtKB-EC"/>
</dbReference>
<gene>
    <name evidence="8" type="ORF">ONB1V03_LOCUS10374</name>
</gene>
<feature type="signal peptide" evidence="7">
    <location>
        <begin position="1"/>
        <end position="17"/>
    </location>
</feature>
<dbReference type="PANTHER" id="PTHR38107">
    <property type="match status" value="1"/>
</dbReference>
<dbReference type="InterPro" id="IPR033907">
    <property type="entry name" value="Endolysin_autolysin"/>
</dbReference>
<protein>
    <recommendedName>
        <fullName evidence="10">Lysozyme</fullName>
    </recommendedName>
</protein>
<dbReference type="CDD" id="cd00737">
    <property type="entry name" value="lyz_endolysin_autolysin"/>
    <property type="match status" value="1"/>
</dbReference>
<evidence type="ECO:0000256" key="1">
    <source>
        <dbReference type="ARBA" id="ARBA00000632"/>
    </source>
</evidence>
<dbReference type="Pfam" id="PF00959">
    <property type="entry name" value="Phage_lysozyme"/>
    <property type="match status" value="1"/>
</dbReference>
<keyword evidence="7" id="KW-0732">Signal</keyword>
<evidence type="ECO:0000256" key="6">
    <source>
        <dbReference type="ARBA" id="ARBA00023295"/>
    </source>
</evidence>
<dbReference type="InterPro" id="IPR002196">
    <property type="entry name" value="Glyco_hydro_24"/>
</dbReference>
<dbReference type="OrthoDB" id="6499791at2759"/>